<sequence>MQLDHLLARAQSLAYRISAEFNGQPLPADRRACAAIGCLTVGQQHHCGIILLLRDAIPVHASAFALIGHQIEAAFNALWLWYCASEEEVDRFLADGSGKTMRQLLAQVDGVLAASDGPEAAILRDHWARLSDFVFAGERRIRHWLDANEVDAMYAESAVTELVELANSMAELGLASFRTIHDKHFTAVRSTPTHSIKLDLAK</sequence>
<reference evidence="1 2" key="1">
    <citation type="journal article" date="2012" name="J. Bacteriol.">
        <title>Genome sequence of the pathogenic Herbaspirillum seropedicae strain Os34, isolated from rice roots.</title>
        <authorList>
            <person name="Ye W."/>
            <person name="Ye S."/>
            <person name="Liu J."/>
            <person name="Chang S."/>
            <person name="Chen M."/>
            <person name="Zhu B."/>
            <person name="Guo L."/>
            <person name="An Q."/>
        </authorList>
    </citation>
    <scope>NUCLEOTIDE SEQUENCE [LARGE SCALE GENOMIC DNA]</scope>
    <source>
        <strain evidence="1 2">Os34</strain>
    </source>
</reference>
<dbReference type="EMBL" id="CP008956">
    <property type="protein sequence ID" value="QJQ01010.1"/>
    <property type="molecule type" value="Genomic_DNA"/>
</dbReference>
<gene>
    <name evidence="1" type="ORF">C798_12425</name>
</gene>
<dbReference type="InterPro" id="IPR054257">
    <property type="entry name" value="DUF6988"/>
</dbReference>
<organism evidence="1 2">
    <name type="scientific">Herbaspirillum rubrisubalbicans Os34</name>
    <dbReference type="NCBI Taxonomy" id="1235827"/>
    <lineage>
        <taxon>Bacteria</taxon>
        <taxon>Pseudomonadati</taxon>
        <taxon>Pseudomonadota</taxon>
        <taxon>Betaproteobacteria</taxon>
        <taxon>Burkholderiales</taxon>
        <taxon>Oxalobacteraceae</taxon>
        <taxon>Herbaspirillum</taxon>
    </lineage>
</organism>
<evidence type="ECO:0000313" key="2">
    <source>
        <dbReference type="Proteomes" id="UP000501648"/>
    </source>
</evidence>
<dbReference type="RefSeq" id="WP_017453456.1">
    <property type="nucleotide sequence ID" value="NZ_CP008956.1"/>
</dbReference>
<accession>A0A6M3ZSP1</accession>
<dbReference type="Proteomes" id="UP000501648">
    <property type="component" value="Chromosome"/>
</dbReference>
<proteinExistence type="predicted"/>
<evidence type="ECO:0000313" key="1">
    <source>
        <dbReference type="EMBL" id="QJQ01010.1"/>
    </source>
</evidence>
<protein>
    <submittedName>
        <fullName evidence="1">Uncharacterized protein</fullName>
    </submittedName>
</protein>
<dbReference type="AlphaFoldDB" id="A0A6M3ZSP1"/>
<dbReference type="Pfam" id="PF22491">
    <property type="entry name" value="DUF6988"/>
    <property type="match status" value="1"/>
</dbReference>
<name>A0A6M3ZSP1_9BURK</name>